<dbReference type="EMBL" id="LR031877">
    <property type="protein sequence ID" value="VDD45885.1"/>
    <property type="molecule type" value="Genomic_DNA"/>
</dbReference>
<feature type="compositionally biased region" description="Polar residues" evidence="3">
    <location>
        <begin position="59"/>
        <end position="73"/>
    </location>
</feature>
<keyword evidence="1 2" id="KW-0238">DNA-binding</keyword>
<dbReference type="CDD" id="cd04496">
    <property type="entry name" value="SSB_OBF"/>
    <property type="match status" value="1"/>
</dbReference>
<dbReference type="Pfam" id="PF00436">
    <property type="entry name" value="SSB"/>
    <property type="match status" value="1"/>
</dbReference>
<accession>A0A3P6FJX4</accession>
<protein>
    <recommendedName>
        <fullName evidence="5">Single-stranded DNA-binding protein</fullName>
    </recommendedName>
</protein>
<dbReference type="PANTHER" id="PTHR10302:SF16">
    <property type="entry name" value="NUCLEIC ACID-BINDING, OB-FOLD-LIKE PROTEIN"/>
    <property type="match status" value="1"/>
</dbReference>
<dbReference type="GO" id="GO:0003697">
    <property type="term" value="F:single-stranded DNA binding"/>
    <property type="evidence" value="ECO:0007669"/>
    <property type="project" value="InterPro"/>
</dbReference>
<dbReference type="GO" id="GO:0042645">
    <property type="term" value="C:mitochondrial nucleoid"/>
    <property type="evidence" value="ECO:0007669"/>
    <property type="project" value="TreeGrafter"/>
</dbReference>
<name>A0A3P6FJX4_BRAOL</name>
<organism evidence="4">
    <name type="scientific">Brassica oleracea</name>
    <name type="common">Wild cabbage</name>
    <dbReference type="NCBI Taxonomy" id="3712"/>
    <lineage>
        <taxon>Eukaryota</taxon>
        <taxon>Viridiplantae</taxon>
        <taxon>Streptophyta</taxon>
        <taxon>Embryophyta</taxon>
        <taxon>Tracheophyta</taxon>
        <taxon>Spermatophyta</taxon>
        <taxon>Magnoliopsida</taxon>
        <taxon>eudicotyledons</taxon>
        <taxon>Gunneridae</taxon>
        <taxon>Pentapetalae</taxon>
        <taxon>rosids</taxon>
        <taxon>malvids</taxon>
        <taxon>Brassicales</taxon>
        <taxon>Brassicaceae</taxon>
        <taxon>Brassiceae</taxon>
        <taxon>Brassica</taxon>
    </lineage>
</organism>
<reference evidence="4" key="1">
    <citation type="submission" date="2018-11" db="EMBL/GenBank/DDBJ databases">
        <authorList>
            <consortium name="Genoscope - CEA"/>
            <person name="William W."/>
        </authorList>
    </citation>
    <scope>NUCLEOTIDE SEQUENCE</scope>
</reference>
<dbReference type="InterPro" id="IPR011344">
    <property type="entry name" value="ssDNA-bd"/>
</dbReference>
<evidence type="ECO:0000313" key="4">
    <source>
        <dbReference type="EMBL" id="VDD45885.1"/>
    </source>
</evidence>
<dbReference type="Gene3D" id="2.40.50.140">
    <property type="entry name" value="Nucleic acid-binding proteins"/>
    <property type="match status" value="1"/>
</dbReference>
<dbReference type="SUPFAM" id="SSF50249">
    <property type="entry name" value="Nucleic acid-binding proteins"/>
    <property type="match status" value="1"/>
</dbReference>
<feature type="region of interest" description="Disordered" evidence="3">
    <location>
        <begin position="59"/>
        <end position="92"/>
    </location>
</feature>
<gene>
    <name evidence="4" type="ORF">BOLC5T33432H</name>
</gene>
<evidence type="ECO:0008006" key="5">
    <source>
        <dbReference type="Google" id="ProtNLM"/>
    </source>
</evidence>
<dbReference type="PANTHER" id="PTHR10302">
    <property type="entry name" value="SINGLE-STRANDED DNA-BINDING PROTEIN"/>
    <property type="match status" value="1"/>
</dbReference>
<dbReference type="InterPro" id="IPR000424">
    <property type="entry name" value="Primosome_PriB/ssb"/>
</dbReference>
<sequence>MCVSKRIIETNLVKIRIIYNLIRSIRRRTKMANSMATVSRRLYRSLLCNPRFSQASMPFSTNNISDLSDTESPLETKASDPNHREERVMEERPLENGLDSGVFKAILVGQVGQLPLQKKLKSGRTVTLFSVGTGGIRNNRRPMINEDPREYANRSAVQWHRVSVYPERLADLVLKNVEPGTVVYLEGNLETKIFTDPVTGLVRRIREVAIRRNGRVVFLGKAGDMQQPSSVELRGVGYY</sequence>
<dbReference type="GO" id="GO:0006264">
    <property type="term" value="P:mitochondrial DNA replication"/>
    <property type="evidence" value="ECO:0007669"/>
    <property type="project" value="TreeGrafter"/>
</dbReference>
<proteinExistence type="predicted"/>
<dbReference type="FunFam" id="2.40.50.140:FF:000160">
    <property type="entry name" value="single-stranded DNA-binding protein, mitochondrial"/>
    <property type="match status" value="1"/>
</dbReference>
<evidence type="ECO:0000256" key="2">
    <source>
        <dbReference type="PROSITE-ProRule" id="PRU00252"/>
    </source>
</evidence>
<evidence type="ECO:0000256" key="3">
    <source>
        <dbReference type="SAM" id="MobiDB-lite"/>
    </source>
</evidence>
<dbReference type="PROSITE" id="PS50935">
    <property type="entry name" value="SSB"/>
    <property type="match status" value="1"/>
</dbReference>
<evidence type="ECO:0000256" key="1">
    <source>
        <dbReference type="ARBA" id="ARBA00023125"/>
    </source>
</evidence>
<dbReference type="InterPro" id="IPR012340">
    <property type="entry name" value="NA-bd_OB-fold"/>
</dbReference>
<feature type="compositionally biased region" description="Basic and acidic residues" evidence="3">
    <location>
        <begin position="77"/>
        <end position="92"/>
    </location>
</feature>
<dbReference type="AlphaFoldDB" id="A0A3P6FJX4"/>